<comment type="cofactor">
    <cofactor evidence="1">
        <name>Mg(2+)</name>
        <dbReference type="ChEBI" id="CHEBI:18420"/>
    </cofactor>
</comment>
<protein>
    <submittedName>
        <fullName evidence="6">HAD superfamily hydrolase (TIGR01509 family)</fullName>
    </submittedName>
</protein>
<dbReference type="PANTHER" id="PTHR46193">
    <property type="entry name" value="6-PHOSPHOGLUCONATE PHOSPHATASE"/>
    <property type="match status" value="1"/>
</dbReference>
<dbReference type="SUPFAM" id="SSF56784">
    <property type="entry name" value="HAD-like"/>
    <property type="match status" value="1"/>
</dbReference>
<keyword evidence="5" id="KW-0119">Carbohydrate metabolism</keyword>
<dbReference type="GO" id="GO:0016787">
    <property type="term" value="F:hydrolase activity"/>
    <property type="evidence" value="ECO:0007669"/>
    <property type="project" value="UniProtKB-KW"/>
</dbReference>
<evidence type="ECO:0000256" key="1">
    <source>
        <dbReference type="ARBA" id="ARBA00001946"/>
    </source>
</evidence>
<gene>
    <name evidence="6" type="ORF">HNQ47_001860</name>
</gene>
<dbReference type="InterPro" id="IPR041492">
    <property type="entry name" value="HAD_2"/>
</dbReference>
<dbReference type="PRINTS" id="PR00413">
    <property type="entry name" value="HADHALOGNASE"/>
</dbReference>
<keyword evidence="6" id="KW-0378">Hydrolase</keyword>
<dbReference type="Proteomes" id="UP000539953">
    <property type="component" value="Unassembled WGS sequence"/>
</dbReference>
<dbReference type="InterPro" id="IPR023198">
    <property type="entry name" value="PGP-like_dom2"/>
</dbReference>
<keyword evidence="7" id="KW-1185">Reference proteome</keyword>
<dbReference type="InterPro" id="IPR051600">
    <property type="entry name" value="Beta-PGM-like"/>
</dbReference>
<dbReference type="Pfam" id="PF13419">
    <property type="entry name" value="HAD_2"/>
    <property type="match status" value="1"/>
</dbReference>
<evidence type="ECO:0000256" key="4">
    <source>
        <dbReference type="ARBA" id="ARBA00022842"/>
    </source>
</evidence>
<evidence type="ECO:0000256" key="5">
    <source>
        <dbReference type="ARBA" id="ARBA00023277"/>
    </source>
</evidence>
<evidence type="ECO:0000256" key="3">
    <source>
        <dbReference type="ARBA" id="ARBA00022723"/>
    </source>
</evidence>
<dbReference type="GO" id="GO:0046872">
    <property type="term" value="F:metal ion binding"/>
    <property type="evidence" value="ECO:0007669"/>
    <property type="project" value="UniProtKB-KW"/>
</dbReference>
<evidence type="ECO:0000313" key="7">
    <source>
        <dbReference type="Proteomes" id="UP000539953"/>
    </source>
</evidence>
<dbReference type="InterPro" id="IPR036412">
    <property type="entry name" value="HAD-like_sf"/>
</dbReference>
<dbReference type="SFLD" id="SFLDG01129">
    <property type="entry name" value="C1.5:_HAD__Beta-PGM__Phosphata"/>
    <property type="match status" value="1"/>
</dbReference>
<dbReference type="InterPro" id="IPR006439">
    <property type="entry name" value="HAD-SF_hydro_IA"/>
</dbReference>
<name>A0A7W8D0F7_9FIRM</name>
<dbReference type="AlphaFoldDB" id="A0A7W8D0F7"/>
<comment type="caution">
    <text evidence="6">The sequence shown here is derived from an EMBL/GenBank/DDBJ whole genome shotgun (WGS) entry which is preliminary data.</text>
</comment>
<reference evidence="6 7" key="1">
    <citation type="submission" date="2020-08" db="EMBL/GenBank/DDBJ databases">
        <title>Genomic Encyclopedia of Type Strains, Phase IV (KMG-IV): sequencing the most valuable type-strain genomes for metagenomic binning, comparative biology and taxonomic classification.</title>
        <authorList>
            <person name="Goeker M."/>
        </authorList>
    </citation>
    <scope>NUCLEOTIDE SEQUENCE [LARGE SCALE GENOMIC DNA]</scope>
    <source>
        <strain evidence="6 7">DSM 25799</strain>
    </source>
</reference>
<dbReference type="Gene3D" id="1.10.150.240">
    <property type="entry name" value="Putative phosphatase, domain 2"/>
    <property type="match status" value="1"/>
</dbReference>
<evidence type="ECO:0000313" key="6">
    <source>
        <dbReference type="EMBL" id="MBB5183813.1"/>
    </source>
</evidence>
<comment type="similarity">
    <text evidence="2">Belongs to the HAD-like hydrolase superfamily. CbbY/CbbZ/Gph/YieH family.</text>
</comment>
<dbReference type="Gene3D" id="3.40.50.1000">
    <property type="entry name" value="HAD superfamily/HAD-like"/>
    <property type="match status" value="1"/>
</dbReference>
<dbReference type="SFLD" id="SFLDS00003">
    <property type="entry name" value="Haloacid_Dehalogenase"/>
    <property type="match status" value="1"/>
</dbReference>
<organism evidence="6 7">
    <name type="scientific">Catenisphaera adipataccumulans</name>
    <dbReference type="NCBI Taxonomy" id="700500"/>
    <lineage>
        <taxon>Bacteria</taxon>
        <taxon>Bacillati</taxon>
        <taxon>Bacillota</taxon>
        <taxon>Erysipelotrichia</taxon>
        <taxon>Erysipelotrichales</taxon>
        <taxon>Erysipelotrichaceae</taxon>
        <taxon>Catenisphaera</taxon>
    </lineage>
</organism>
<keyword evidence="4" id="KW-0460">Magnesium</keyword>
<dbReference type="EMBL" id="JACHHK010000009">
    <property type="protein sequence ID" value="MBB5183813.1"/>
    <property type="molecule type" value="Genomic_DNA"/>
</dbReference>
<sequence>MINTVLFDMDGVLVDSEVFYLVRLVDFFREHHQHAPIDELKKTCGMSMDLFWCTLADLWDTDIEPETVKAMFPIEGENDYDDLKNPHVHYLLKHLKARGLTVGIASASEQVEIDAMMEQTGITPWIDYTLSGADLPRSKPDPLIYRTAMQALHTTPEQTIIIEDSQVGIQAAKAAGAYVIAKREERFPIDQSAADAIADDLMDVWLKIEELL</sequence>
<accession>A0A7W8D0F7</accession>
<dbReference type="RefSeq" id="WP_183329109.1">
    <property type="nucleotide sequence ID" value="NZ_JACHHK010000009.1"/>
</dbReference>
<proteinExistence type="inferred from homology"/>
<dbReference type="InterPro" id="IPR023214">
    <property type="entry name" value="HAD_sf"/>
</dbReference>
<dbReference type="PANTHER" id="PTHR46193:SF18">
    <property type="entry name" value="HEXITOL PHOSPHATASE B"/>
    <property type="match status" value="1"/>
</dbReference>
<keyword evidence="3" id="KW-0479">Metal-binding</keyword>
<dbReference type="CDD" id="cd07505">
    <property type="entry name" value="HAD_BPGM-like"/>
    <property type="match status" value="1"/>
</dbReference>
<dbReference type="NCBIfam" id="TIGR01509">
    <property type="entry name" value="HAD-SF-IA-v3"/>
    <property type="match status" value="1"/>
</dbReference>
<evidence type="ECO:0000256" key="2">
    <source>
        <dbReference type="ARBA" id="ARBA00006171"/>
    </source>
</evidence>